<evidence type="ECO:0000256" key="10">
    <source>
        <dbReference type="ARBA" id="ARBA00049360"/>
    </source>
</evidence>
<dbReference type="Gene3D" id="3.40.50.1000">
    <property type="entry name" value="HAD superfamily/HAD-like"/>
    <property type="match status" value="1"/>
</dbReference>
<dbReference type="SUPFAM" id="SSF81653">
    <property type="entry name" value="Calcium ATPase, transduction domain A"/>
    <property type="match status" value="1"/>
</dbReference>
<keyword evidence="14" id="KW-1185">Reference proteome</keyword>
<dbReference type="NCBIfam" id="TIGR01494">
    <property type="entry name" value="ATPase_P-type"/>
    <property type="match status" value="2"/>
</dbReference>
<evidence type="ECO:0000313" key="14">
    <source>
        <dbReference type="Proteomes" id="UP001500212"/>
    </source>
</evidence>
<dbReference type="InterPro" id="IPR004014">
    <property type="entry name" value="ATPase_P-typ_cation-transptr_N"/>
</dbReference>
<proteinExistence type="predicted"/>
<keyword evidence="5" id="KW-0067">ATP-binding</keyword>
<feature type="transmembrane region" description="Helical" evidence="11">
    <location>
        <begin position="1501"/>
        <end position="1519"/>
    </location>
</feature>
<comment type="catalytic activity">
    <reaction evidence="10">
        <text>ATP + H2O = ADP + phosphate + H(+)</text>
        <dbReference type="Rhea" id="RHEA:13065"/>
        <dbReference type="ChEBI" id="CHEBI:15377"/>
        <dbReference type="ChEBI" id="CHEBI:15378"/>
        <dbReference type="ChEBI" id="CHEBI:30616"/>
        <dbReference type="ChEBI" id="CHEBI:43474"/>
        <dbReference type="ChEBI" id="CHEBI:456216"/>
    </reaction>
</comment>
<keyword evidence="7" id="KW-1278">Translocase</keyword>
<dbReference type="PANTHER" id="PTHR24093">
    <property type="entry name" value="CATION TRANSPORTING ATPASE"/>
    <property type="match status" value="1"/>
</dbReference>
<feature type="domain" description="Cation-transporting P-type ATPase N-terminal" evidence="12">
    <location>
        <begin position="768"/>
        <end position="837"/>
    </location>
</feature>
<feature type="transmembrane region" description="Helical" evidence="11">
    <location>
        <begin position="1586"/>
        <end position="1605"/>
    </location>
</feature>
<dbReference type="PRINTS" id="PR00120">
    <property type="entry name" value="HATPASE"/>
</dbReference>
<dbReference type="RefSeq" id="WP_345356906.1">
    <property type="nucleotide sequence ID" value="NZ_BAABHJ010000012.1"/>
</dbReference>
<comment type="subcellular location">
    <subcellularLocation>
        <location evidence="1">Cell membrane</location>
        <topology evidence="1">Multi-pass membrane protein</topology>
    </subcellularLocation>
</comment>
<dbReference type="Gene3D" id="2.70.150.10">
    <property type="entry name" value="Calcium-transporting ATPase, cytoplasmic transduction domain A"/>
    <property type="match status" value="1"/>
</dbReference>
<evidence type="ECO:0000256" key="4">
    <source>
        <dbReference type="ARBA" id="ARBA00022741"/>
    </source>
</evidence>
<dbReference type="InterPro" id="IPR006068">
    <property type="entry name" value="ATPase_P-typ_cation-transptr_C"/>
</dbReference>
<dbReference type="PRINTS" id="PR00119">
    <property type="entry name" value="CATATPASE"/>
</dbReference>
<dbReference type="InterPro" id="IPR018303">
    <property type="entry name" value="ATPase_P-typ_P_site"/>
</dbReference>
<dbReference type="InterPro" id="IPR001757">
    <property type="entry name" value="P_typ_ATPase"/>
</dbReference>
<dbReference type="Pfam" id="PF13246">
    <property type="entry name" value="Cation_ATPase"/>
    <property type="match status" value="1"/>
</dbReference>
<dbReference type="Gene3D" id="3.40.1110.10">
    <property type="entry name" value="Calcium-transporting ATPase, cytoplasmic domain N"/>
    <property type="match status" value="1"/>
</dbReference>
<reference evidence="14" key="1">
    <citation type="journal article" date="2019" name="Int. J. Syst. Evol. Microbiol.">
        <title>The Global Catalogue of Microorganisms (GCM) 10K type strain sequencing project: providing services to taxonomists for standard genome sequencing and annotation.</title>
        <authorList>
            <consortium name="The Broad Institute Genomics Platform"/>
            <consortium name="The Broad Institute Genome Sequencing Center for Infectious Disease"/>
            <person name="Wu L."/>
            <person name="Ma J."/>
        </authorList>
    </citation>
    <scope>NUCLEOTIDE SEQUENCE [LARGE SCALE GENOMIC DNA]</scope>
    <source>
        <strain evidence="14">JCM 17938</strain>
    </source>
</reference>
<dbReference type="InterPro" id="IPR023299">
    <property type="entry name" value="ATPase_P-typ_cyto_dom_N"/>
</dbReference>
<dbReference type="SMART" id="SM00831">
    <property type="entry name" value="Cation_ATPase_N"/>
    <property type="match status" value="1"/>
</dbReference>
<evidence type="ECO:0000256" key="3">
    <source>
        <dbReference type="ARBA" id="ARBA00022723"/>
    </source>
</evidence>
<dbReference type="Gene3D" id="1.20.1110.10">
    <property type="entry name" value="Calcium-transporting ATPase, transmembrane domain"/>
    <property type="match status" value="1"/>
</dbReference>
<dbReference type="Pfam" id="PF00689">
    <property type="entry name" value="Cation_ATPase_C"/>
    <property type="match status" value="1"/>
</dbReference>
<dbReference type="SUPFAM" id="SSF56784">
    <property type="entry name" value="HAD-like"/>
    <property type="match status" value="1"/>
</dbReference>
<evidence type="ECO:0000256" key="8">
    <source>
        <dbReference type="ARBA" id="ARBA00022989"/>
    </source>
</evidence>
<evidence type="ECO:0000256" key="5">
    <source>
        <dbReference type="ARBA" id="ARBA00022840"/>
    </source>
</evidence>
<protein>
    <submittedName>
        <fullName evidence="13">Cation-translocating P-type ATPase</fullName>
    </submittedName>
</protein>
<evidence type="ECO:0000259" key="12">
    <source>
        <dbReference type="SMART" id="SM00831"/>
    </source>
</evidence>
<keyword evidence="3" id="KW-0479">Metal-binding</keyword>
<dbReference type="InterPro" id="IPR023214">
    <property type="entry name" value="HAD_sf"/>
</dbReference>
<dbReference type="EMBL" id="BAABHJ010000012">
    <property type="protein sequence ID" value="GAA4610390.1"/>
    <property type="molecule type" value="Genomic_DNA"/>
</dbReference>
<dbReference type="SUPFAM" id="SSF81660">
    <property type="entry name" value="Metal cation-transporting ATPase, ATP-binding domain N"/>
    <property type="match status" value="1"/>
</dbReference>
<dbReference type="PROSITE" id="PS00154">
    <property type="entry name" value="ATPASE_E1_E2"/>
    <property type="match status" value="1"/>
</dbReference>
<dbReference type="SUPFAM" id="SSF81665">
    <property type="entry name" value="Calcium ATPase, transmembrane domain M"/>
    <property type="match status" value="1"/>
</dbReference>
<evidence type="ECO:0000256" key="7">
    <source>
        <dbReference type="ARBA" id="ARBA00022967"/>
    </source>
</evidence>
<comment type="caution">
    <text evidence="13">The sequence shown here is derived from an EMBL/GenBank/DDBJ whole genome shotgun (WGS) entry which is preliminary data.</text>
</comment>
<organism evidence="13 14">
    <name type="scientific">Actinoallomurus liliacearum</name>
    <dbReference type="NCBI Taxonomy" id="1080073"/>
    <lineage>
        <taxon>Bacteria</taxon>
        <taxon>Bacillati</taxon>
        <taxon>Actinomycetota</taxon>
        <taxon>Actinomycetes</taxon>
        <taxon>Streptosporangiales</taxon>
        <taxon>Thermomonosporaceae</taxon>
        <taxon>Actinoallomurus</taxon>
    </lineage>
</organism>
<name>A0ABP8TN98_9ACTN</name>
<dbReference type="InterPro" id="IPR036412">
    <property type="entry name" value="HAD-like_sf"/>
</dbReference>
<evidence type="ECO:0000256" key="2">
    <source>
        <dbReference type="ARBA" id="ARBA00022692"/>
    </source>
</evidence>
<keyword evidence="4" id="KW-0547">Nucleotide-binding</keyword>
<evidence type="ECO:0000313" key="13">
    <source>
        <dbReference type="EMBL" id="GAA4610390.1"/>
    </source>
</evidence>
<dbReference type="InterPro" id="IPR008250">
    <property type="entry name" value="ATPase_P-typ_transduc_dom_A_sf"/>
</dbReference>
<feature type="transmembrane region" description="Helical" evidence="11">
    <location>
        <begin position="1553"/>
        <end position="1574"/>
    </location>
</feature>
<dbReference type="Proteomes" id="UP001500212">
    <property type="component" value="Unassembled WGS sequence"/>
</dbReference>
<dbReference type="SFLD" id="SFLDF00027">
    <property type="entry name" value="p-type_atpase"/>
    <property type="match status" value="1"/>
</dbReference>
<keyword evidence="2 11" id="KW-0812">Transmembrane</keyword>
<dbReference type="InterPro" id="IPR044492">
    <property type="entry name" value="P_typ_ATPase_HD_dom"/>
</dbReference>
<accession>A0ABP8TN98</accession>
<dbReference type="InterPro" id="IPR023298">
    <property type="entry name" value="ATPase_P-typ_TM_dom_sf"/>
</dbReference>
<keyword evidence="9 11" id="KW-0472">Membrane</keyword>
<dbReference type="SFLD" id="SFLDG00002">
    <property type="entry name" value="C1.7:_P-type_atpase_like"/>
    <property type="match status" value="1"/>
</dbReference>
<evidence type="ECO:0000256" key="11">
    <source>
        <dbReference type="SAM" id="Phobius"/>
    </source>
</evidence>
<keyword evidence="8 11" id="KW-1133">Transmembrane helix</keyword>
<sequence length="1613" mass="167239">MPLRGILRTATGLLQTTTTVPGTAARASGMVPRAVRRASGEAARLSGAVLGLPAAAAGSGAPASLRAALSLPQAALGLPRAALSLPHAALGLPRTALGLPQAALGLSGMALMRPGAAAVGLPAVGRLPGAAARLPGAVAALPGLAVRASGEMSRLPGALVRLPAAAARASDAALQDPGAALRGAIETAEQRRVYRGDERTSIRVRGLHHTGRTDMARDLVTGMKDVAGVRRAEVNGVLGTVTVVHDGDVPVEELTAVVDAVEERHDAASDPYAGHPDPGHRQAVLRESAIMAAYLTGASVAITGRLVLRAVPVPPAVGTLIAMADATPQVRDRLTRLIGRPATDLLLGGSVASLQALAQQPTGLIIGFVHRMTRTEEARGYRSAWHRRVEHLIHEEGSFQAPPLQVPKRPVPLPYGPVERAAWTVPTAITASVGAYVLTRDATRAQGVLAAGVPRAARMGREAFATQLGMVVAGRDVVVMDLQSLRRFDRVDHVIVDASVLRTGDMVIEDVVSLPSSVTAEEAHERAHALVDLDHPEARRREGPWAISRLRPTAVPADARERAAELRERGATVLLLTRDGEPAALVSVVAELDPLAEALIDAARGVGSVAVAGASVLAQRLSVDSAVPGGDRLLDSVREAQEDGRVVALVAARDGAPLAAADVGIGLLGPGHRPPWGAHLLCGPSLADAVLLLESIPSAGRTSARAARIAYVGSVAGALLAVAGSPARAPRRARLAIDLATVSAFVMGTLSARALARRPAPVPQDRTPWHAWPTKAVLTRLGSSISGIDEDEAARRRSDLGEELRPPGLAQVTVDELDNPLTPALAAGAGVSAVVGSITDAALIGAVLGVNAMMSGLQRVRADRALRQLVDMSAVRVRLRRPGEGGAEAQATADRLVPGDVVVLTAGDAVPADLRLLSAKDLEVDESSLTGESQLVTKNPRPSMAQSVADRHSMLYQGTVIAAGNAVGVVVATGAQTEVGRTTRQGGAEDRPGGVEARLRALTEMTLPVALGAGVVLFGTDLLRGATLARALGPAVSLAVAAVPEGLPFVATAAELATARRMSRRGALVRNPRTIEALGRIDVLCFDKTGTLTEGRLRLGHVSDGIASRPVGERLSPAFREIIAAAVRATPDPGGGRLPHPTDRAIMRAARKLGMDAAEGLGSWERADELPFEPARGYHAVLGRTDGRQRLSVKGAPEIILEACDTWQRDDGPVPFDQKAREKVDQEIDRLARLGYRVLAVAERAASGRRDLTAERIDRLSFLGLLCIADPVRPTAAEAVGRLRKAGVDVVMITGDHPTTAEAIAAELRLLNGRIMTGPDLDALRDEELADALSGVAVFARVSPAQKARVVQALRDAGRVVAVTGDGANDAPAIRLADVGIALGERATPAARETADVVVTDDRIETITDAIADCRAMWRSTRDALAVLLGGNLGEIAFTVGTGLLSGRSPLNVRQLLLVNLLTDMLPAIALAARPPSGVTNEELLAEGPERSLGGALTRDVAVRAGTTAGAALVAWLLARASGTRGQADTTGLVALVTTQLAQTIVAGGRDPLVLGCGLASLGALAFIVQVPGLSHFFGCRPLFPHSWAIALGSGVSLALAAVVLTRIRRPRV</sequence>
<gene>
    <name evidence="13" type="ORF">GCM10023195_42600</name>
</gene>
<dbReference type="Pfam" id="PF00122">
    <property type="entry name" value="E1-E2_ATPase"/>
    <property type="match status" value="1"/>
</dbReference>
<evidence type="ECO:0000256" key="1">
    <source>
        <dbReference type="ARBA" id="ARBA00004651"/>
    </source>
</evidence>
<dbReference type="SFLD" id="SFLDS00003">
    <property type="entry name" value="Haloacid_Dehalogenase"/>
    <property type="match status" value="1"/>
</dbReference>
<evidence type="ECO:0000256" key="6">
    <source>
        <dbReference type="ARBA" id="ARBA00022842"/>
    </source>
</evidence>
<evidence type="ECO:0000256" key="9">
    <source>
        <dbReference type="ARBA" id="ARBA00023136"/>
    </source>
</evidence>
<keyword evidence="6" id="KW-0460">Magnesium</keyword>
<dbReference type="PANTHER" id="PTHR24093:SF513">
    <property type="entry name" value="CATION-TRANSPORTING ATPASE I-RELATED"/>
    <property type="match status" value="1"/>
</dbReference>
<dbReference type="InterPro" id="IPR059000">
    <property type="entry name" value="ATPase_P-type_domA"/>
</dbReference>